<dbReference type="EC" id="3.1.26.4" evidence="3"/>
<evidence type="ECO:0000256" key="6">
    <source>
        <dbReference type="ARBA" id="ARBA00022759"/>
    </source>
</evidence>
<evidence type="ECO:0000256" key="1">
    <source>
        <dbReference type="ARBA" id="ARBA00000077"/>
    </source>
</evidence>
<evidence type="ECO:0000313" key="9">
    <source>
        <dbReference type="EMBL" id="CEM05141.1"/>
    </source>
</evidence>
<sequence>MSVSVWTDGACLGNGTGYPRAGWAIWFDDNDADNDLNRLYGKQTNQRAEMFAVIKALEACRDDLRYPLVVYTDSKYTIDCMYKWLKKWKSNDWTNALGNDVANQDLIKTLDFLMQERENSSWVCTLCGATNGGVTLEHVPAHSNNKGNEEADLMAKHAAQFYDEPYDQDAIIRECLDQYDD</sequence>
<keyword evidence="10" id="KW-1185">Reference proteome</keyword>
<evidence type="ECO:0000313" key="10">
    <source>
        <dbReference type="Proteomes" id="UP000041254"/>
    </source>
</evidence>
<name>A0A0G4F0B2_VITBC</name>
<dbReference type="InterPro" id="IPR012337">
    <property type="entry name" value="RNaseH-like_sf"/>
</dbReference>
<evidence type="ECO:0000256" key="4">
    <source>
        <dbReference type="ARBA" id="ARBA00022722"/>
    </source>
</evidence>
<keyword evidence="6" id="KW-0255">Endonuclease</keyword>
<comment type="similarity">
    <text evidence="2">Belongs to the RNase H family.</text>
</comment>
<keyword evidence="7" id="KW-0378">Hydrolase</keyword>
<dbReference type="PANTHER" id="PTHR10642:SF26">
    <property type="entry name" value="RIBONUCLEASE H1"/>
    <property type="match status" value="1"/>
</dbReference>
<feature type="domain" description="RNase H type-1" evidence="8">
    <location>
        <begin position="1"/>
        <end position="160"/>
    </location>
</feature>
<dbReference type="Gene3D" id="3.30.420.10">
    <property type="entry name" value="Ribonuclease H-like superfamily/Ribonuclease H"/>
    <property type="match status" value="1"/>
</dbReference>
<keyword evidence="4" id="KW-0540">Nuclease</keyword>
<dbReference type="CDD" id="cd09280">
    <property type="entry name" value="RNase_HI_eukaryote_like"/>
    <property type="match status" value="1"/>
</dbReference>
<dbReference type="VEuPathDB" id="CryptoDB:Vbra_14122"/>
<dbReference type="OMA" id="MQEIEIF"/>
<gene>
    <name evidence="9" type="ORF">Vbra_14122</name>
</gene>
<dbReference type="GO" id="GO:0004523">
    <property type="term" value="F:RNA-DNA hybrid ribonuclease activity"/>
    <property type="evidence" value="ECO:0007669"/>
    <property type="project" value="UniProtKB-EC"/>
</dbReference>
<reference evidence="9 10" key="1">
    <citation type="submission" date="2014-11" db="EMBL/GenBank/DDBJ databases">
        <authorList>
            <person name="Zhu J."/>
            <person name="Qi W."/>
            <person name="Song R."/>
        </authorList>
    </citation>
    <scope>NUCLEOTIDE SEQUENCE [LARGE SCALE GENOMIC DNA]</scope>
</reference>
<dbReference type="InterPro" id="IPR050092">
    <property type="entry name" value="RNase_H"/>
</dbReference>
<dbReference type="OrthoDB" id="245563at2759"/>
<protein>
    <recommendedName>
        <fullName evidence="3">ribonuclease H</fullName>
        <ecNumber evidence="3">3.1.26.4</ecNumber>
    </recommendedName>
</protein>
<dbReference type="InterPro" id="IPR002156">
    <property type="entry name" value="RNaseH_domain"/>
</dbReference>
<dbReference type="Proteomes" id="UP000041254">
    <property type="component" value="Unassembled WGS sequence"/>
</dbReference>
<evidence type="ECO:0000256" key="7">
    <source>
        <dbReference type="ARBA" id="ARBA00022801"/>
    </source>
</evidence>
<dbReference type="GO" id="GO:0043137">
    <property type="term" value="P:DNA replication, removal of RNA primer"/>
    <property type="evidence" value="ECO:0007669"/>
    <property type="project" value="TreeGrafter"/>
</dbReference>
<evidence type="ECO:0000256" key="5">
    <source>
        <dbReference type="ARBA" id="ARBA00022723"/>
    </source>
</evidence>
<keyword evidence="5" id="KW-0479">Metal-binding</keyword>
<proteinExistence type="inferred from homology"/>
<organism evidence="9 10">
    <name type="scientific">Vitrella brassicaformis (strain CCMP3155)</name>
    <dbReference type="NCBI Taxonomy" id="1169540"/>
    <lineage>
        <taxon>Eukaryota</taxon>
        <taxon>Sar</taxon>
        <taxon>Alveolata</taxon>
        <taxon>Colpodellida</taxon>
        <taxon>Vitrellaceae</taxon>
        <taxon>Vitrella</taxon>
    </lineage>
</organism>
<dbReference type="SUPFAM" id="SSF53098">
    <property type="entry name" value="Ribonuclease H-like"/>
    <property type="match status" value="1"/>
</dbReference>
<dbReference type="GO" id="GO:0046872">
    <property type="term" value="F:metal ion binding"/>
    <property type="evidence" value="ECO:0007669"/>
    <property type="project" value="UniProtKB-KW"/>
</dbReference>
<dbReference type="STRING" id="1169540.A0A0G4F0B2"/>
<evidence type="ECO:0000259" key="8">
    <source>
        <dbReference type="PROSITE" id="PS50879"/>
    </source>
</evidence>
<dbReference type="InParanoid" id="A0A0G4F0B2"/>
<dbReference type="GO" id="GO:0003676">
    <property type="term" value="F:nucleic acid binding"/>
    <property type="evidence" value="ECO:0007669"/>
    <property type="project" value="InterPro"/>
</dbReference>
<comment type="catalytic activity">
    <reaction evidence="1">
        <text>Endonucleolytic cleavage to 5'-phosphomonoester.</text>
        <dbReference type="EC" id="3.1.26.4"/>
    </reaction>
</comment>
<dbReference type="InterPro" id="IPR036397">
    <property type="entry name" value="RNaseH_sf"/>
</dbReference>
<dbReference type="EMBL" id="CDMY01000356">
    <property type="protein sequence ID" value="CEM05141.1"/>
    <property type="molecule type" value="Genomic_DNA"/>
</dbReference>
<accession>A0A0G4F0B2</accession>
<dbReference type="PROSITE" id="PS50879">
    <property type="entry name" value="RNASE_H_1"/>
    <property type="match status" value="1"/>
</dbReference>
<evidence type="ECO:0000256" key="3">
    <source>
        <dbReference type="ARBA" id="ARBA00012180"/>
    </source>
</evidence>
<dbReference type="PhylomeDB" id="A0A0G4F0B2"/>
<evidence type="ECO:0000256" key="2">
    <source>
        <dbReference type="ARBA" id="ARBA00005300"/>
    </source>
</evidence>
<dbReference type="PANTHER" id="PTHR10642">
    <property type="entry name" value="RIBONUCLEASE H1"/>
    <property type="match status" value="1"/>
</dbReference>
<dbReference type="Pfam" id="PF00075">
    <property type="entry name" value="RNase_H"/>
    <property type="match status" value="1"/>
</dbReference>
<dbReference type="AlphaFoldDB" id="A0A0G4F0B2"/>